<dbReference type="InterPro" id="IPR003599">
    <property type="entry name" value="Ig_sub"/>
</dbReference>
<protein>
    <submittedName>
        <fullName evidence="5">Uncharacterized protein LOC106070076</fullName>
    </submittedName>
</protein>
<evidence type="ECO:0000313" key="4">
    <source>
        <dbReference type="Proteomes" id="UP001165740"/>
    </source>
</evidence>
<dbReference type="KEGG" id="bgt:106070076"/>
<feature type="domain" description="Immunoglobulin" evidence="3">
    <location>
        <begin position="23"/>
        <end position="162"/>
    </location>
</feature>
<proteinExistence type="predicted"/>
<feature type="region of interest" description="Disordered" evidence="1">
    <location>
        <begin position="147"/>
        <end position="167"/>
    </location>
</feature>
<feature type="chain" id="PRO_5040878525" evidence="2">
    <location>
        <begin position="16"/>
        <end position="167"/>
    </location>
</feature>
<keyword evidence="4" id="KW-1185">Reference proteome</keyword>
<evidence type="ECO:0000259" key="3">
    <source>
        <dbReference type="SMART" id="SM00409"/>
    </source>
</evidence>
<dbReference type="Gene3D" id="2.60.40.10">
    <property type="entry name" value="Immunoglobulins"/>
    <property type="match status" value="1"/>
</dbReference>
<name>A0A9U8EFC0_BIOGL</name>
<reference evidence="5" key="1">
    <citation type="submission" date="2025-08" db="UniProtKB">
        <authorList>
            <consortium name="RefSeq"/>
        </authorList>
    </citation>
    <scope>IDENTIFICATION</scope>
</reference>
<dbReference type="SMART" id="SM00409">
    <property type="entry name" value="IG"/>
    <property type="match status" value="1"/>
</dbReference>
<evidence type="ECO:0000256" key="1">
    <source>
        <dbReference type="SAM" id="MobiDB-lite"/>
    </source>
</evidence>
<sequence>MNPLLLLTCVTWANAQNTLQAFLSKSVVMEGDPVTIICGTRHFESPSTTLICTLEIALFKLNATSGKFVELFFYNSIGPSESQKNILVNNNHWEIQMKGFPEYYEIDLDECINRGLIDGNITIKIEKVKLQDAGMYQCALHEQNDPKERRYSQKSTANLTVKSPGPE</sequence>
<dbReference type="RefSeq" id="XP_013085359.2">
    <property type="nucleotide sequence ID" value="XM_013229905.2"/>
</dbReference>
<dbReference type="SUPFAM" id="SSF48726">
    <property type="entry name" value="Immunoglobulin"/>
    <property type="match status" value="1"/>
</dbReference>
<dbReference type="AlphaFoldDB" id="A0A9U8EFC0"/>
<dbReference type="InterPro" id="IPR036179">
    <property type="entry name" value="Ig-like_dom_sf"/>
</dbReference>
<evidence type="ECO:0000313" key="5">
    <source>
        <dbReference type="RefSeq" id="XP_013085359.2"/>
    </source>
</evidence>
<dbReference type="Proteomes" id="UP001165740">
    <property type="component" value="Chromosome 13"/>
</dbReference>
<dbReference type="GeneID" id="106070076"/>
<dbReference type="InterPro" id="IPR013783">
    <property type="entry name" value="Ig-like_fold"/>
</dbReference>
<accession>A0A9U8EFC0</accession>
<gene>
    <name evidence="5" type="primary">LOC106070076</name>
</gene>
<evidence type="ECO:0000256" key="2">
    <source>
        <dbReference type="SAM" id="SignalP"/>
    </source>
</evidence>
<organism evidence="4 5">
    <name type="scientific">Biomphalaria glabrata</name>
    <name type="common">Bloodfluke planorb</name>
    <name type="synonym">Freshwater snail</name>
    <dbReference type="NCBI Taxonomy" id="6526"/>
    <lineage>
        <taxon>Eukaryota</taxon>
        <taxon>Metazoa</taxon>
        <taxon>Spiralia</taxon>
        <taxon>Lophotrochozoa</taxon>
        <taxon>Mollusca</taxon>
        <taxon>Gastropoda</taxon>
        <taxon>Heterobranchia</taxon>
        <taxon>Euthyneura</taxon>
        <taxon>Panpulmonata</taxon>
        <taxon>Hygrophila</taxon>
        <taxon>Lymnaeoidea</taxon>
        <taxon>Planorbidae</taxon>
        <taxon>Biomphalaria</taxon>
    </lineage>
</organism>
<dbReference type="OrthoDB" id="10012075at2759"/>
<feature type="signal peptide" evidence="2">
    <location>
        <begin position="1"/>
        <end position="15"/>
    </location>
</feature>
<keyword evidence="2" id="KW-0732">Signal</keyword>